<dbReference type="Proteomes" id="UP001056778">
    <property type="component" value="Chromosome 1"/>
</dbReference>
<dbReference type="EMBL" id="CM043015">
    <property type="protein sequence ID" value="KAI4471068.1"/>
    <property type="molecule type" value="Genomic_DNA"/>
</dbReference>
<proteinExistence type="predicted"/>
<keyword evidence="2" id="KW-1185">Reference proteome</keyword>
<comment type="caution">
    <text evidence="1">The sequence shown here is derived from an EMBL/GenBank/DDBJ whole genome shotgun (WGS) entry which is preliminary data.</text>
</comment>
<accession>A0ACB9TVT0</accession>
<evidence type="ECO:0000313" key="1">
    <source>
        <dbReference type="EMBL" id="KAI4471068.1"/>
    </source>
</evidence>
<protein>
    <submittedName>
        <fullName evidence="1">Espin</fullName>
    </submittedName>
</protein>
<organism evidence="1 2">
    <name type="scientific">Holotrichia oblita</name>
    <name type="common">Chafer beetle</name>
    <dbReference type="NCBI Taxonomy" id="644536"/>
    <lineage>
        <taxon>Eukaryota</taxon>
        <taxon>Metazoa</taxon>
        <taxon>Ecdysozoa</taxon>
        <taxon>Arthropoda</taxon>
        <taxon>Hexapoda</taxon>
        <taxon>Insecta</taxon>
        <taxon>Pterygota</taxon>
        <taxon>Neoptera</taxon>
        <taxon>Endopterygota</taxon>
        <taxon>Coleoptera</taxon>
        <taxon>Polyphaga</taxon>
        <taxon>Scarabaeiformia</taxon>
        <taxon>Scarabaeidae</taxon>
        <taxon>Melolonthinae</taxon>
        <taxon>Holotrichia</taxon>
    </lineage>
</organism>
<gene>
    <name evidence="1" type="ORF">MML48_1g08218</name>
</gene>
<sequence>MYLFIFVQVVQVLQTLTNAKPSKTGQTTADDSTDYYDEIPEDRLENNVDDPVPLDQNDARVSPKFLIKPEVIVAKQGEPAVLKCPTENAEDYGLVWLKDKESIAQGTLSLNNELYEIKKDDNSLIVKNVQPGSVGYYSCVIAISGTNNISLTHRLRLENGAEILSLYAQDNNTQLHTGDTLILTCEVDGKPLPTIRWFFDNNDPMGAIEISNEKRQSALSKDTLIIKDVSFSNNGTYRCFAQNKLTVDHRTIVIEVFVAPIMRIEKLYSKTKVLIGFNCVVIANPFAHIFWKRDEAIIGSTHTLQKTKNSVKLIFNNPTESDLGQYTCAAKNNEGSTEKDVMFSKPLQPQFRGFQSLGNTKREVLTWTVPSQEPLKLCMVYYTGENDTRHSIAATDIIRAEDGFVITYIPEVPNGGTYKFRIKCSSEAGWSDESQERTLDVTVRPTKSYSGGSRTMPVTPMSERQQLALLMQMTSSSSDSGSRSPSTLTNFRSRDRNERGETPLHLAAIKGDVEQVCKLLAHRADPNVADFAVGWTPLHEACNHGWYEVAFRLVQAGANVNAKGLDNETPLHDAAINGHLKLVKLLVEKGADIYAKNSKGKTPVDVAAPGVTPILLNPNLPISESSVTTRLQPRSRDEKKVTDTTKQKNVSTEESMDTSKGNADDVYEFKSVKESDSSLDHKSTELLDTETEDVDPLNVQTSQSEEGSKRNFSDMADSHEETGNDDESRRKKRKDESGKDSKMATQQRSTGQGKTQTGKLSTGVQGKLGNAGTTKGNSDKKSPCTSPKPGSISEGEIEDGKSDLKVPPLKIVIPQSSASEQESGPSRNGKNSSQRSQALPYVVPSSNSSDNSEKDNSGGTTSPTESVGKAEDKKDTSGNSGDDQRINSCHQRVLRSTHRSGGPQTGLDRNSNNSSPQLQRSHSPSPSASSPANPLVQSDTPVSCVQTSTGTTSKTTDSQATTCNDAEPSTASTSSSTTTTPAPVELHPRKRKMKPNKDLSAAPSDVPEAPAVSEMHPHEQPITNCYQLFLNIRKQIEKRRKSLFPVQPKPPQGFKDYLMNRCTYVLAGNSPTTPNVTYPSTLPPPMKDIFTDQEKERYRLRMQHVIEKEKLVLSVEQEILRVHGKAARALANQSLPFSVCTILRDEEVYNLITPEQEEKDRNARSRYNGRLFLSWLQDVDDKWEKIKENMLLRHHNEAESLHAVQKMDWEWKLKELNLCDAKSTPNIEEVHVPMVHVSDDFDLLPA</sequence>
<evidence type="ECO:0000313" key="2">
    <source>
        <dbReference type="Proteomes" id="UP001056778"/>
    </source>
</evidence>
<reference evidence="1" key="1">
    <citation type="submission" date="2022-04" db="EMBL/GenBank/DDBJ databases">
        <title>Chromosome-scale genome assembly of Holotrichia oblita Faldermann.</title>
        <authorList>
            <person name="Rongchong L."/>
        </authorList>
    </citation>
    <scope>NUCLEOTIDE SEQUENCE</scope>
    <source>
        <strain evidence="1">81SQS9</strain>
    </source>
</reference>
<name>A0ACB9TVT0_HOLOL</name>